<dbReference type="Proteomes" id="UP000050794">
    <property type="component" value="Unassembled WGS sequence"/>
</dbReference>
<dbReference type="AlphaFoldDB" id="A0A183VDE7"/>
<evidence type="ECO:0000256" key="1">
    <source>
        <dbReference type="SAM" id="Phobius"/>
    </source>
</evidence>
<feature type="domain" description="Domain of unknown function DB" evidence="2">
    <location>
        <begin position="101"/>
        <end position="203"/>
    </location>
</feature>
<evidence type="ECO:0000259" key="2">
    <source>
        <dbReference type="Pfam" id="PF01682"/>
    </source>
</evidence>
<dbReference type="WBParaSite" id="TCNE_0001877101-mRNA-1">
    <property type="protein sequence ID" value="TCNE_0001877101-mRNA-1"/>
    <property type="gene ID" value="TCNE_0001877101"/>
</dbReference>
<keyword evidence="4" id="KW-1185">Reference proteome</keyword>
<protein>
    <submittedName>
        <fullName evidence="5">DB domain-containing protein</fullName>
    </submittedName>
</protein>
<dbReference type="Pfam" id="PF01682">
    <property type="entry name" value="DB"/>
    <property type="match status" value="1"/>
</dbReference>
<evidence type="ECO:0000313" key="5">
    <source>
        <dbReference type="WBParaSite" id="TCNE_0001877101-mRNA-1"/>
    </source>
</evidence>
<dbReference type="InterPro" id="IPR002602">
    <property type="entry name" value="DB"/>
</dbReference>
<evidence type="ECO:0000313" key="4">
    <source>
        <dbReference type="Proteomes" id="UP000050794"/>
    </source>
</evidence>
<keyword evidence="1" id="KW-0472">Membrane</keyword>
<dbReference type="PANTHER" id="PTHR46705">
    <property type="entry name" value="PROTEIN CBG09805"/>
    <property type="match status" value="1"/>
</dbReference>
<reference evidence="3 4" key="2">
    <citation type="submission" date="2018-11" db="EMBL/GenBank/DDBJ databases">
        <authorList>
            <consortium name="Pathogen Informatics"/>
        </authorList>
    </citation>
    <scope>NUCLEOTIDE SEQUENCE [LARGE SCALE GENOMIC DNA]</scope>
</reference>
<accession>A0A183VDE7</accession>
<dbReference type="EMBL" id="UYWY01025933">
    <property type="protein sequence ID" value="VDM50088.1"/>
    <property type="molecule type" value="Genomic_DNA"/>
</dbReference>
<proteinExistence type="predicted"/>
<reference evidence="5" key="1">
    <citation type="submission" date="2016-06" db="UniProtKB">
        <authorList>
            <consortium name="WormBaseParasite"/>
        </authorList>
    </citation>
    <scope>IDENTIFICATION</scope>
</reference>
<gene>
    <name evidence="3" type="ORF">TCNE_LOCUS18767</name>
</gene>
<dbReference type="PANTHER" id="PTHR46705:SF9">
    <property type="entry name" value="DOMAIN OF UNKNOWN FUNCTION DB DOMAIN-CONTAINING PROTEIN"/>
    <property type="match status" value="1"/>
</dbReference>
<feature type="transmembrane region" description="Helical" evidence="1">
    <location>
        <begin position="7"/>
        <end position="29"/>
    </location>
</feature>
<name>A0A183VDE7_TOXCA</name>
<organism evidence="4 5">
    <name type="scientific">Toxocara canis</name>
    <name type="common">Canine roundworm</name>
    <dbReference type="NCBI Taxonomy" id="6265"/>
    <lineage>
        <taxon>Eukaryota</taxon>
        <taxon>Metazoa</taxon>
        <taxon>Ecdysozoa</taxon>
        <taxon>Nematoda</taxon>
        <taxon>Chromadorea</taxon>
        <taxon>Rhabditida</taxon>
        <taxon>Spirurina</taxon>
        <taxon>Ascaridomorpha</taxon>
        <taxon>Ascaridoidea</taxon>
        <taxon>Toxocaridae</taxon>
        <taxon>Toxocara</taxon>
    </lineage>
</organism>
<keyword evidence="1" id="KW-0812">Transmembrane</keyword>
<keyword evidence="1" id="KW-1133">Transmembrane helix</keyword>
<evidence type="ECO:0000313" key="3">
    <source>
        <dbReference type="EMBL" id="VDM50088.1"/>
    </source>
</evidence>
<sequence>MAKREHWLVFLMMIMGWIEMCAGCFSSGICGGGFSCTPMPQPVCTGGCGPGYGCGQYGCYAKARARSSKTFTGAHSKQDNGEFLEVERKQLLTPDEKFHSCCVDRHLPDVCLQKCSFATYTKEALQSMYFRFDPCPVQAAADMHFCAAQGRDHRDCCEKNGVTNTLAGNKCLVFCDQRPGNITQLDISYLSCYERFENIKGCFWHDLSELRSSELERRFDSL</sequence>